<dbReference type="GO" id="GO:0031849">
    <property type="term" value="F:olfactory receptor binding"/>
    <property type="evidence" value="ECO:0007669"/>
    <property type="project" value="TreeGrafter"/>
</dbReference>
<dbReference type="GO" id="GO:0051205">
    <property type="term" value="P:protein insertion into membrane"/>
    <property type="evidence" value="ECO:0007669"/>
    <property type="project" value="TreeGrafter"/>
</dbReference>
<dbReference type="PANTHER" id="PTHR14402:SF10">
    <property type="entry name" value="3CXXC-TYPE DOMAIN-CONTAINING PROTEIN"/>
    <property type="match status" value="1"/>
</dbReference>
<reference evidence="10" key="1">
    <citation type="submission" date="2021-02" db="EMBL/GenBank/DDBJ databases">
        <authorList>
            <person name="Nowell W R."/>
        </authorList>
    </citation>
    <scope>NUCLEOTIDE SEQUENCE</scope>
</reference>
<dbReference type="GO" id="GO:0008270">
    <property type="term" value="F:zinc ion binding"/>
    <property type="evidence" value="ECO:0007669"/>
    <property type="project" value="UniProtKB-KW"/>
</dbReference>
<dbReference type="InterPro" id="IPR027377">
    <property type="entry name" value="ZAR1/RTP1-5-like_Znf-3CxxC"/>
</dbReference>
<gene>
    <name evidence="12" type="ORF">BYL167_LOCUS3025</name>
    <name evidence="10" type="ORF">CJN711_LOCUS1797</name>
    <name evidence="11" type="ORF">MBJ925_LOCUS9938</name>
</gene>
<keyword evidence="6" id="KW-1133">Transmembrane helix</keyword>
<dbReference type="SMART" id="SM01328">
    <property type="entry name" value="zf-3CxxC"/>
    <property type="match status" value="1"/>
</dbReference>
<comment type="subcellular location">
    <subcellularLocation>
        <location evidence="1">Membrane</location>
        <topology evidence="1">Single-pass membrane protein</topology>
    </subcellularLocation>
</comment>
<evidence type="ECO:0000313" key="11">
    <source>
        <dbReference type="EMBL" id="CAF2031110.1"/>
    </source>
</evidence>
<keyword evidence="5" id="KW-0862">Zinc</keyword>
<evidence type="ECO:0000256" key="7">
    <source>
        <dbReference type="ARBA" id="ARBA00023136"/>
    </source>
</evidence>
<dbReference type="EMBL" id="CAJNOV010000118">
    <property type="protein sequence ID" value="CAF0989851.1"/>
    <property type="molecule type" value="Genomic_DNA"/>
</dbReference>
<dbReference type="Proteomes" id="UP000663855">
    <property type="component" value="Unassembled WGS sequence"/>
</dbReference>
<organism evidence="10 13">
    <name type="scientific">Rotaria magnacalcarata</name>
    <dbReference type="NCBI Taxonomy" id="392030"/>
    <lineage>
        <taxon>Eukaryota</taxon>
        <taxon>Metazoa</taxon>
        <taxon>Spiralia</taxon>
        <taxon>Gnathifera</taxon>
        <taxon>Rotifera</taxon>
        <taxon>Eurotatoria</taxon>
        <taxon>Bdelloidea</taxon>
        <taxon>Philodinida</taxon>
        <taxon>Philodinidae</taxon>
        <taxon>Rotaria</taxon>
    </lineage>
</organism>
<dbReference type="PANTHER" id="PTHR14402">
    <property type="entry name" value="RECEPTOR TRANSPORTING PROTEIN"/>
    <property type="match status" value="1"/>
</dbReference>
<evidence type="ECO:0000256" key="4">
    <source>
        <dbReference type="ARBA" id="ARBA00022771"/>
    </source>
</evidence>
<evidence type="ECO:0000313" key="10">
    <source>
        <dbReference type="EMBL" id="CAF0989851.1"/>
    </source>
</evidence>
<keyword evidence="7" id="KW-0472">Membrane</keyword>
<keyword evidence="4" id="KW-0863">Zinc-finger</keyword>
<dbReference type="GO" id="GO:0016020">
    <property type="term" value="C:membrane"/>
    <property type="evidence" value="ECO:0007669"/>
    <property type="project" value="UniProtKB-SubCell"/>
</dbReference>
<keyword evidence="3" id="KW-0479">Metal-binding</keyword>
<evidence type="ECO:0000256" key="5">
    <source>
        <dbReference type="ARBA" id="ARBA00022833"/>
    </source>
</evidence>
<evidence type="ECO:0000313" key="12">
    <source>
        <dbReference type="EMBL" id="CAF3801591.1"/>
    </source>
</evidence>
<evidence type="ECO:0000256" key="1">
    <source>
        <dbReference type="ARBA" id="ARBA00004167"/>
    </source>
</evidence>
<evidence type="ECO:0000256" key="6">
    <source>
        <dbReference type="ARBA" id="ARBA00022989"/>
    </source>
</evidence>
<evidence type="ECO:0000313" key="13">
    <source>
        <dbReference type="Proteomes" id="UP000663855"/>
    </source>
</evidence>
<name>A0A814G758_9BILA</name>
<keyword evidence="2" id="KW-0812">Transmembrane</keyword>
<evidence type="ECO:0000259" key="9">
    <source>
        <dbReference type="SMART" id="SM01328"/>
    </source>
</evidence>
<feature type="region of interest" description="Disordered" evidence="8">
    <location>
        <begin position="1"/>
        <end position="21"/>
    </location>
</feature>
<dbReference type="Proteomes" id="UP000681967">
    <property type="component" value="Unassembled WGS sequence"/>
</dbReference>
<sequence>MTVSLFHRQNSSAGDYSNKNTMTRPKFRRCLSVENKNVLELISANHQNKTKSFFRHDQTASDNDSGIEDGDQQIVNSVCLQSNNIGEKESPTHFNAYEDEHLENDSNKIINKTSNYCKQSVKDFYDDMILASKVPDGQKKMFCSSTCEVFHGDFSLHVLYPFIINKIDTNYCLLPETEMYGNPCTWPNFAFVKLDNAKAQFKCSNRDCGRSWTSMRARISFKISYPQQNGFVIMKIYGQYCQACETIAEALWYPEEVCRVMKNLAESLFMKFFPTLINQDSSQNANTIRNGNQIYQRSRHDANQRMGKMNSQHDRIHCEACLHGFCFR</sequence>
<accession>A0A814G758</accession>
<feature type="domain" description="3CxxC-type" evidence="9">
    <location>
        <begin position="196"/>
        <end position="324"/>
    </location>
</feature>
<dbReference type="InterPro" id="IPR026096">
    <property type="entry name" value="R-trans_p"/>
</dbReference>
<proteinExistence type="predicted"/>
<dbReference type="EMBL" id="CAJOBH010000562">
    <property type="protein sequence ID" value="CAF3801591.1"/>
    <property type="molecule type" value="Genomic_DNA"/>
</dbReference>
<evidence type="ECO:0000256" key="8">
    <source>
        <dbReference type="SAM" id="MobiDB-lite"/>
    </source>
</evidence>
<dbReference type="Pfam" id="PF13695">
    <property type="entry name" value="Zn_ribbon_3CxxC"/>
    <property type="match status" value="1"/>
</dbReference>
<protein>
    <recommendedName>
        <fullName evidence="9">3CxxC-type domain-containing protein</fullName>
    </recommendedName>
</protein>
<dbReference type="GO" id="GO:0006612">
    <property type="term" value="P:protein targeting to membrane"/>
    <property type="evidence" value="ECO:0007669"/>
    <property type="project" value="TreeGrafter"/>
</dbReference>
<comment type="caution">
    <text evidence="10">The sequence shown here is derived from an EMBL/GenBank/DDBJ whole genome shotgun (WGS) entry which is preliminary data.</text>
</comment>
<evidence type="ECO:0000256" key="2">
    <source>
        <dbReference type="ARBA" id="ARBA00022692"/>
    </source>
</evidence>
<dbReference type="Proteomes" id="UP000663824">
    <property type="component" value="Unassembled WGS sequence"/>
</dbReference>
<dbReference type="AlphaFoldDB" id="A0A814G758"/>
<evidence type="ECO:0000256" key="3">
    <source>
        <dbReference type="ARBA" id="ARBA00022723"/>
    </source>
</evidence>
<dbReference type="EMBL" id="CAJNRE010003964">
    <property type="protein sequence ID" value="CAF2031110.1"/>
    <property type="molecule type" value="Genomic_DNA"/>
</dbReference>